<sequence length="37" mass="4442">MLSKNRVFRHSTVWDRLKCGNYHKSLRNTKISNIKPL</sequence>
<reference evidence="1 2" key="1">
    <citation type="submission" date="2013-02" db="EMBL/GenBank/DDBJ databases">
        <authorList>
            <person name="Harkins D.M."/>
            <person name="Durkin A.S."/>
            <person name="Brinkac L.M."/>
            <person name="Haft D.H."/>
            <person name="Selengut J.D."/>
            <person name="Sanka R."/>
            <person name="DePew J."/>
            <person name="Purushe J."/>
            <person name="Tulsiani S.M."/>
            <person name="Graham G.C."/>
            <person name="Burns M.-A."/>
            <person name="Dohnt M.F."/>
            <person name="Smythe L.D."/>
            <person name="McKay D.B."/>
            <person name="Craig S.B."/>
            <person name="Vinetz J.M."/>
            <person name="Sutton G.G."/>
            <person name="Nierman W.C."/>
            <person name="Fouts D.E."/>
        </authorList>
    </citation>
    <scope>NUCLEOTIDE SEQUENCE [LARGE SCALE GENOMIC DNA]</scope>
    <source>
        <strain evidence="1 2">LT2050</strain>
    </source>
</reference>
<organism evidence="1 2">
    <name type="scientific">Leptospira interrogans serovar Copenhageni str. LT2050</name>
    <dbReference type="NCBI Taxonomy" id="1001598"/>
    <lineage>
        <taxon>Bacteria</taxon>
        <taxon>Pseudomonadati</taxon>
        <taxon>Spirochaetota</taxon>
        <taxon>Spirochaetia</taxon>
        <taxon>Leptospirales</taxon>
        <taxon>Leptospiraceae</taxon>
        <taxon>Leptospira</taxon>
    </lineage>
</organism>
<dbReference type="AlphaFoldDB" id="M3GB69"/>
<accession>M3GB69</accession>
<proteinExistence type="predicted"/>
<dbReference type="EMBL" id="AFMD02000184">
    <property type="protein sequence ID" value="EMG22610.1"/>
    <property type="molecule type" value="Genomic_DNA"/>
</dbReference>
<evidence type="ECO:0000313" key="2">
    <source>
        <dbReference type="Proteomes" id="UP000011778"/>
    </source>
</evidence>
<gene>
    <name evidence="1" type="ORF">LEP1GSC150_3672</name>
</gene>
<dbReference type="Proteomes" id="UP000011778">
    <property type="component" value="Unassembled WGS sequence"/>
</dbReference>
<evidence type="ECO:0000313" key="1">
    <source>
        <dbReference type="EMBL" id="EMG22610.1"/>
    </source>
</evidence>
<protein>
    <submittedName>
        <fullName evidence="1">Uncharacterized protein</fullName>
    </submittedName>
</protein>
<comment type="caution">
    <text evidence="1">The sequence shown here is derived from an EMBL/GenBank/DDBJ whole genome shotgun (WGS) entry which is preliminary data.</text>
</comment>
<name>M3GB69_LEPIT</name>